<keyword evidence="3" id="KW-0964">Secreted</keyword>
<dbReference type="Pfam" id="PF03443">
    <property type="entry name" value="AA9"/>
    <property type="match status" value="1"/>
</dbReference>
<organism evidence="17 18">
    <name type="scientific">Staphylotrichum longicolle</name>
    <dbReference type="NCBI Taxonomy" id="669026"/>
    <lineage>
        <taxon>Eukaryota</taxon>
        <taxon>Fungi</taxon>
        <taxon>Dikarya</taxon>
        <taxon>Ascomycota</taxon>
        <taxon>Pezizomycotina</taxon>
        <taxon>Sordariomycetes</taxon>
        <taxon>Sordariomycetidae</taxon>
        <taxon>Sordariales</taxon>
        <taxon>Chaetomiaceae</taxon>
        <taxon>Staphylotrichum</taxon>
    </lineage>
</organism>
<reference evidence="17" key="1">
    <citation type="submission" date="2023-02" db="EMBL/GenBank/DDBJ databases">
        <authorList>
            <person name="Palmer J.M."/>
        </authorList>
    </citation>
    <scope>NUCLEOTIDE SEQUENCE</scope>
    <source>
        <strain evidence="17">FW57</strain>
    </source>
</reference>
<evidence type="ECO:0000256" key="1">
    <source>
        <dbReference type="ARBA" id="ARBA00001973"/>
    </source>
</evidence>
<evidence type="ECO:0000313" key="17">
    <source>
        <dbReference type="EMBL" id="KAG7291157.1"/>
    </source>
</evidence>
<evidence type="ECO:0000256" key="9">
    <source>
        <dbReference type="ARBA" id="ARBA00023033"/>
    </source>
</evidence>
<gene>
    <name evidence="17" type="ORF">NEMBOFW57_001169</name>
</gene>
<evidence type="ECO:0000256" key="4">
    <source>
        <dbReference type="ARBA" id="ARBA00022723"/>
    </source>
</evidence>
<dbReference type="InterPro" id="IPR049892">
    <property type="entry name" value="AA9"/>
</dbReference>
<keyword evidence="4" id="KW-0479">Metal-binding</keyword>
<dbReference type="AlphaFoldDB" id="A0AAD4F403"/>
<dbReference type="EMBL" id="JAHCVI010000001">
    <property type="protein sequence ID" value="KAG7291157.1"/>
    <property type="molecule type" value="Genomic_DNA"/>
</dbReference>
<dbReference type="Gene3D" id="2.70.50.70">
    <property type="match status" value="1"/>
</dbReference>
<comment type="cofactor">
    <cofactor evidence="1">
        <name>Cu(2+)</name>
        <dbReference type="ChEBI" id="CHEBI:29036"/>
    </cofactor>
</comment>
<proteinExistence type="inferred from homology"/>
<evidence type="ECO:0000259" key="16">
    <source>
        <dbReference type="Pfam" id="PF03443"/>
    </source>
</evidence>
<evidence type="ECO:0000256" key="8">
    <source>
        <dbReference type="ARBA" id="ARBA00023008"/>
    </source>
</evidence>
<evidence type="ECO:0000256" key="3">
    <source>
        <dbReference type="ARBA" id="ARBA00022525"/>
    </source>
</evidence>
<evidence type="ECO:0000256" key="13">
    <source>
        <dbReference type="ARBA" id="ARBA00044502"/>
    </source>
</evidence>
<dbReference type="GO" id="GO:0030245">
    <property type="term" value="P:cellulose catabolic process"/>
    <property type="evidence" value="ECO:0007669"/>
    <property type="project" value="UniProtKB-KW"/>
</dbReference>
<dbReference type="InterPro" id="IPR005103">
    <property type="entry name" value="AA9_LPMO"/>
</dbReference>
<keyword evidence="8" id="KW-0186">Copper</keyword>
<keyword evidence="5" id="KW-0732">Signal</keyword>
<protein>
    <recommendedName>
        <fullName evidence="15">lytic cellulose monooxygenase (C4-dehydrogenating)</fullName>
        <ecNumber evidence="15">1.14.99.56</ecNumber>
    </recommendedName>
</protein>
<evidence type="ECO:0000256" key="15">
    <source>
        <dbReference type="ARBA" id="ARBA00047174"/>
    </source>
</evidence>
<keyword evidence="7" id="KW-0560">Oxidoreductase</keyword>
<keyword evidence="10" id="KW-1015">Disulfide bond</keyword>
<evidence type="ECO:0000256" key="14">
    <source>
        <dbReference type="ARBA" id="ARBA00045077"/>
    </source>
</evidence>
<dbReference type="CDD" id="cd21175">
    <property type="entry name" value="LPMO_AA9"/>
    <property type="match status" value="1"/>
</dbReference>
<keyword evidence="12" id="KW-0624">Polysaccharide degradation</keyword>
<dbReference type="GO" id="GO:0005576">
    <property type="term" value="C:extracellular region"/>
    <property type="evidence" value="ECO:0007669"/>
    <property type="project" value="UniProtKB-SubCell"/>
</dbReference>
<evidence type="ECO:0000256" key="5">
    <source>
        <dbReference type="ARBA" id="ARBA00022729"/>
    </source>
</evidence>
<comment type="similarity">
    <text evidence="13">Belongs to the polysaccharide monooxygenase AA9 family.</text>
</comment>
<evidence type="ECO:0000256" key="2">
    <source>
        <dbReference type="ARBA" id="ARBA00004613"/>
    </source>
</evidence>
<accession>A0AAD4F403</accession>
<comment type="catalytic activity">
    <reaction evidence="14">
        <text>[(1-&gt;4)-beta-D-glucosyl]n+m + reduced acceptor + O2 = 4-dehydro-beta-D-glucosyl-[(1-&gt;4)-beta-D-glucosyl]n-1 + [(1-&gt;4)-beta-D-glucosyl]m + acceptor + H2O.</text>
        <dbReference type="EC" id="1.14.99.56"/>
    </reaction>
</comment>
<dbReference type="EC" id="1.14.99.56" evidence="15"/>
<dbReference type="PANTHER" id="PTHR33353:SF9">
    <property type="entry name" value="ENDOGLUCANASE II"/>
    <property type="match status" value="1"/>
</dbReference>
<evidence type="ECO:0000313" key="18">
    <source>
        <dbReference type="Proteomes" id="UP001197093"/>
    </source>
</evidence>
<comment type="caution">
    <text evidence="17">The sequence shown here is derived from an EMBL/GenBank/DDBJ whole genome shotgun (WGS) entry which is preliminary data.</text>
</comment>
<evidence type="ECO:0000256" key="10">
    <source>
        <dbReference type="ARBA" id="ARBA00023157"/>
    </source>
</evidence>
<evidence type="ECO:0000256" key="6">
    <source>
        <dbReference type="ARBA" id="ARBA00023001"/>
    </source>
</evidence>
<evidence type="ECO:0000256" key="12">
    <source>
        <dbReference type="ARBA" id="ARBA00023326"/>
    </source>
</evidence>
<keyword evidence="6" id="KW-0136">Cellulose degradation</keyword>
<keyword evidence="18" id="KW-1185">Reference proteome</keyword>
<keyword evidence="11" id="KW-0119">Carbohydrate metabolism</keyword>
<evidence type="ECO:0000256" key="11">
    <source>
        <dbReference type="ARBA" id="ARBA00023277"/>
    </source>
</evidence>
<comment type="subcellular location">
    <subcellularLocation>
        <location evidence="2">Secreted</location>
    </subcellularLocation>
</comment>
<keyword evidence="9" id="KW-0503">Monooxygenase</keyword>
<sequence length="261" mass="27363">MKNYNSALFAAGIFAQYASRAAAHSIFQQASSGATDFGTTCVRMPPNNSPVTSVTSADMSCNVGGSKGVSGLCEVKAGDSFTVEMHAQPNDRSCDKEAIGGNHFGPVMVYMSKVDDATSADGSGSWFKVDEFGYDAASKTWGTDKLNANCGKREFKIPSKVPAGDYLVRAEAIALHTAGQSGGAQFYMSCYIAVSRESTGLTRSNHQQVKVAGGDGGQLPAGVKIPGAYSASDPGILIDIWGSSFKEYKIPGPGVIDQSYF</sequence>
<feature type="domain" description="Auxiliary Activity family 9 catalytic" evidence="16">
    <location>
        <begin position="32"/>
        <end position="243"/>
    </location>
</feature>
<name>A0AAD4F403_9PEZI</name>
<dbReference type="PANTHER" id="PTHR33353">
    <property type="entry name" value="PUTATIVE (AFU_ORTHOLOGUE AFUA_1G12560)-RELATED"/>
    <property type="match status" value="1"/>
</dbReference>
<evidence type="ECO:0000256" key="7">
    <source>
        <dbReference type="ARBA" id="ARBA00023002"/>
    </source>
</evidence>
<dbReference type="GO" id="GO:0004497">
    <property type="term" value="F:monooxygenase activity"/>
    <property type="evidence" value="ECO:0007669"/>
    <property type="project" value="UniProtKB-KW"/>
</dbReference>
<dbReference type="GO" id="GO:0046872">
    <property type="term" value="F:metal ion binding"/>
    <property type="evidence" value="ECO:0007669"/>
    <property type="project" value="UniProtKB-KW"/>
</dbReference>
<dbReference type="Proteomes" id="UP001197093">
    <property type="component" value="Unassembled WGS sequence"/>
</dbReference>